<dbReference type="PRINTS" id="PR00100">
    <property type="entry name" value="AOTCASE"/>
</dbReference>
<dbReference type="Pfam" id="PF00185">
    <property type="entry name" value="OTCace"/>
    <property type="match status" value="1"/>
</dbReference>
<dbReference type="KEGG" id="whj:H9Q79_12250"/>
<dbReference type="GO" id="GO:0019240">
    <property type="term" value="P:citrulline biosynthetic process"/>
    <property type="evidence" value="ECO:0007669"/>
    <property type="project" value="TreeGrafter"/>
</dbReference>
<name>A0A7G9GA54_9FIRM</name>
<dbReference type="InterPro" id="IPR006130">
    <property type="entry name" value="Asp/Orn_carbamoylTrfase"/>
</dbReference>
<dbReference type="InterPro" id="IPR036901">
    <property type="entry name" value="Asp/Orn_carbamoylTrfase_sf"/>
</dbReference>
<evidence type="ECO:0000259" key="8">
    <source>
        <dbReference type="Pfam" id="PF02729"/>
    </source>
</evidence>
<dbReference type="PANTHER" id="PTHR45753:SF2">
    <property type="entry name" value="ORNITHINE CARBAMOYLTRANSFERASE"/>
    <property type="match status" value="1"/>
</dbReference>
<dbReference type="SUPFAM" id="SSF53671">
    <property type="entry name" value="Aspartate/ornithine carbamoyltransferase"/>
    <property type="match status" value="1"/>
</dbReference>
<feature type="binding site" evidence="5">
    <location>
        <begin position="233"/>
        <end position="234"/>
    </location>
    <ligand>
        <name>L-ornithine</name>
        <dbReference type="ChEBI" id="CHEBI:46911"/>
    </ligand>
</feature>
<sequence length="330" mass="37079">MNLKGRNFLTLKDFTPEEITYLLDLAAELKDKKKRGVPVDTLRGKNVALIFEKTSTRTRCAFEVAAHDLGMGTTYLDPSGSQIGKKESIEDTARVLGRMFEGIEYRGFGQEIVEELAKYAGVPVWNGLTNEYHPTQMLADLLTVKEEFGRLEGIRLVYMGDARYNMGNSLMIACSKLGMHFVACAPEKYFPSQELVAQCEKYAEQSGGTITLTENVVAGTRDADVIYTDVWVSMGEPDEVWEERIQDLTPYKVTAKVMENARPEAIFLHCLPAFHDLKTKIGKEMHERFSITDMEVTDEVFESSQSRVFDEAENRMHTIKAVMAATLGAV</sequence>
<evidence type="ECO:0000256" key="1">
    <source>
        <dbReference type="ARBA" id="ARBA00003822"/>
    </source>
</evidence>
<dbReference type="AlphaFoldDB" id="A0A7G9GA54"/>
<comment type="subcellular location">
    <subcellularLocation>
        <location evidence="5">Cytoplasm</location>
    </subcellularLocation>
</comment>
<organism evidence="9 10">
    <name type="scientific">Wansuia hejianensis</name>
    <dbReference type="NCBI Taxonomy" id="2763667"/>
    <lineage>
        <taxon>Bacteria</taxon>
        <taxon>Bacillati</taxon>
        <taxon>Bacillota</taxon>
        <taxon>Clostridia</taxon>
        <taxon>Lachnospirales</taxon>
        <taxon>Lachnospiraceae</taxon>
        <taxon>Wansuia</taxon>
    </lineage>
</organism>
<dbReference type="GO" id="GO:0005737">
    <property type="term" value="C:cytoplasm"/>
    <property type="evidence" value="ECO:0007669"/>
    <property type="project" value="UniProtKB-SubCell"/>
</dbReference>
<dbReference type="InterPro" id="IPR002292">
    <property type="entry name" value="Orn/put_carbamltrans"/>
</dbReference>
<evidence type="ECO:0000256" key="6">
    <source>
        <dbReference type="NCBIfam" id="TIGR00658"/>
    </source>
</evidence>
<dbReference type="PRINTS" id="PR00102">
    <property type="entry name" value="OTCASE"/>
</dbReference>
<dbReference type="FunFam" id="3.40.50.1370:FF:000008">
    <property type="entry name" value="Ornithine carbamoyltransferase"/>
    <property type="match status" value="1"/>
</dbReference>
<feature type="domain" description="Aspartate/ornithine carbamoyltransferase carbamoyl-P binding" evidence="8">
    <location>
        <begin position="6"/>
        <end position="146"/>
    </location>
</feature>
<keyword evidence="5" id="KW-0963">Cytoplasm</keyword>
<feature type="binding site" evidence="5">
    <location>
        <begin position="55"/>
        <end position="58"/>
    </location>
    <ligand>
        <name>carbamoyl phosphate</name>
        <dbReference type="ChEBI" id="CHEBI:58228"/>
    </ligand>
</feature>
<dbReference type="PANTHER" id="PTHR45753">
    <property type="entry name" value="ORNITHINE CARBAMOYLTRANSFERASE, MITOCHONDRIAL"/>
    <property type="match status" value="1"/>
</dbReference>
<feature type="binding site" evidence="5">
    <location>
        <position position="229"/>
    </location>
    <ligand>
        <name>L-ornithine</name>
        <dbReference type="ChEBI" id="CHEBI:46911"/>
    </ligand>
</feature>
<protein>
    <recommendedName>
        <fullName evidence="5 6">Ornithine carbamoyltransferase</fullName>
        <shortName evidence="5">OTCase</shortName>
        <ecNumber evidence="5 6">2.1.3.3</ecNumber>
    </recommendedName>
</protein>
<dbReference type="Gene3D" id="3.40.50.1370">
    <property type="entry name" value="Aspartate/ornithine carbamoyltransferase"/>
    <property type="match status" value="2"/>
</dbReference>
<evidence type="ECO:0000256" key="5">
    <source>
        <dbReference type="HAMAP-Rule" id="MF_01109"/>
    </source>
</evidence>
<dbReference type="RefSeq" id="WP_249328389.1">
    <property type="nucleotide sequence ID" value="NZ_CP060635.1"/>
</dbReference>
<dbReference type="Proteomes" id="UP000515860">
    <property type="component" value="Chromosome"/>
</dbReference>
<feature type="binding site" evidence="5">
    <location>
        <position position="82"/>
    </location>
    <ligand>
        <name>carbamoyl phosphate</name>
        <dbReference type="ChEBI" id="CHEBI:58228"/>
    </ligand>
</feature>
<dbReference type="HAMAP" id="MF_01109">
    <property type="entry name" value="OTCase"/>
    <property type="match status" value="1"/>
</dbReference>
<dbReference type="PROSITE" id="PS00097">
    <property type="entry name" value="CARBAMOYLTRANSFERASE"/>
    <property type="match status" value="1"/>
</dbReference>
<feature type="binding site" evidence="5">
    <location>
        <position position="165"/>
    </location>
    <ligand>
        <name>L-ornithine</name>
        <dbReference type="ChEBI" id="CHEBI:46911"/>
    </ligand>
</feature>
<comment type="similarity">
    <text evidence="2 5">Belongs to the aspartate/ornithine carbamoyltransferase superfamily. OTCase family.</text>
</comment>
<evidence type="ECO:0000313" key="10">
    <source>
        <dbReference type="Proteomes" id="UP000515860"/>
    </source>
</evidence>
<comment type="catalytic activity">
    <reaction evidence="4 5">
        <text>carbamoyl phosphate + L-ornithine = L-citrulline + phosphate + H(+)</text>
        <dbReference type="Rhea" id="RHEA:19513"/>
        <dbReference type="ChEBI" id="CHEBI:15378"/>
        <dbReference type="ChEBI" id="CHEBI:43474"/>
        <dbReference type="ChEBI" id="CHEBI:46911"/>
        <dbReference type="ChEBI" id="CHEBI:57743"/>
        <dbReference type="ChEBI" id="CHEBI:58228"/>
        <dbReference type="EC" id="2.1.3.3"/>
    </reaction>
</comment>
<evidence type="ECO:0000256" key="3">
    <source>
        <dbReference type="ARBA" id="ARBA00022679"/>
    </source>
</evidence>
<accession>A0A7G9GA54</accession>
<dbReference type="Pfam" id="PF02729">
    <property type="entry name" value="OTCace_N"/>
    <property type="match status" value="1"/>
</dbReference>
<dbReference type="NCBIfam" id="NF001986">
    <property type="entry name" value="PRK00779.1"/>
    <property type="match status" value="1"/>
</dbReference>
<dbReference type="InterPro" id="IPR006132">
    <property type="entry name" value="Asp/Orn_carbamoyltranf_P-bd"/>
</dbReference>
<dbReference type="GO" id="GO:0042450">
    <property type="term" value="P:L-arginine biosynthetic process via ornithine"/>
    <property type="evidence" value="ECO:0007669"/>
    <property type="project" value="UniProtKB-UniRule"/>
</dbReference>
<evidence type="ECO:0000259" key="7">
    <source>
        <dbReference type="Pfam" id="PF00185"/>
    </source>
</evidence>
<dbReference type="NCBIfam" id="TIGR00658">
    <property type="entry name" value="orni_carb_tr"/>
    <property type="match status" value="1"/>
</dbReference>
<evidence type="ECO:0000256" key="4">
    <source>
        <dbReference type="ARBA" id="ARBA00048772"/>
    </source>
</evidence>
<evidence type="ECO:0000313" key="9">
    <source>
        <dbReference type="EMBL" id="QNM07686.1"/>
    </source>
</evidence>
<reference evidence="9 10" key="1">
    <citation type="submission" date="2020-08" db="EMBL/GenBank/DDBJ databases">
        <authorList>
            <person name="Liu C."/>
            <person name="Sun Q."/>
        </authorList>
    </citation>
    <scope>NUCLEOTIDE SEQUENCE [LARGE SCALE GENOMIC DNA]</scope>
    <source>
        <strain evidence="9 10">NSJ-29</strain>
    </source>
</reference>
<feature type="binding site" evidence="5">
    <location>
        <begin position="133"/>
        <end position="136"/>
    </location>
    <ligand>
        <name>carbamoyl phosphate</name>
        <dbReference type="ChEBI" id="CHEBI:58228"/>
    </ligand>
</feature>
<feature type="binding site" evidence="5">
    <location>
        <position position="106"/>
    </location>
    <ligand>
        <name>carbamoyl phosphate</name>
        <dbReference type="ChEBI" id="CHEBI:58228"/>
    </ligand>
</feature>
<feature type="binding site" evidence="5">
    <location>
        <begin position="270"/>
        <end position="271"/>
    </location>
    <ligand>
        <name>carbamoyl phosphate</name>
        <dbReference type="ChEBI" id="CHEBI:58228"/>
    </ligand>
</feature>
<proteinExistence type="inferred from homology"/>
<dbReference type="EMBL" id="CP060635">
    <property type="protein sequence ID" value="QNM07686.1"/>
    <property type="molecule type" value="Genomic_DNA"/>
</dbReference>
<feature type="domain" description="Aspartate/ornithine carbamoyltransferase Asp/Orn-binding" evidence="7">
    <location>
        <begin position="152"/>
        <end position="325"/>
    </location>
</feature>
<dbReference type="InterPro" id="IPR006131">
    <property type="entry name" value="Asp_carbamoyltransf_Asp/Orn-bd"/>
</dbReference>
<dbReference type="InterPro" id="IPR024904">
    <property type="entry name" value="OTCase_ArgI"/>
</dbReference>
<dbReference type="GO" id="GO:0004585">
    <property type="term" value="F:ornithine carbamoyltransferase activity"/>
    <property type="evidence" value="ECO:0007669"/>
    <property type="project" value="UniProtKB-UniRule"/>
</dbReference>
<keyword evidence="10" id="KW-1185">Reference proteome</keyword>
<dbReference type="EC" id="2.1.3.3" evidence="5 6"/>
<comment type="function">
    <text evidence="1">Reversibly catalyzes the transfer of the carbamoyl group from carbamoyl phosphate (CP) to the N(epsilon) atom of ornithine (ORN) to produce L-citrulline.</text>
</comment>
<evidence type="ECO:0000256" key="2">
    <source>
        <dbReference type="ARBA" id="ARBA00007805"/>
    </source>
</evidence>
<gene>
    <name evidence="9" type="primary">argF</name>
    <name evidence="9" type="ORF">H9Q79_12250</name>
</gene>
<keyword evidence="3 5" id="KW-0808">Transferase</keyword>
<feature type="binding site" evidence="5">
    <location>
        <position position="315"/>
    </location>
    <ligand>
        <name>carbamoyl phosphate</name>
        <dbReference type="ChEBI" id="CHEBI:58228"/>
    </ligand>
</feature>
<dbReference type="GO" id="GO:0016597">
    <property type="term" value="F:amino acid binding"/>
    <property type="evidence" value="ECO:0007669"/>
    <property type="project" value="InterPro"/>
</dbReference>